<proteinExistence type="predicted"/>
<feature type="compositionally biased region" description="Polar residues" evidence="1">
    <location>
        <begin position="99"/>
        <end position="110"/>
    </location>
</feature>
<sequence length="165" mass="18785">MVSKQRAEIGFCLEDQLYLTPSELNQTCQNVHSLLKMRDEEADKQYHLREAEDKEAADFISQLVQQNSNDSSGSSTTKNSNKRKAIGDSEGHTVKKPNGSRNAKQNAISSENKQTDFVVEYLKKTRENKILARQSQIRIKNLKKVLLTLKSEESTMANALKRENR</sequence>
<protein>
    <submittedName>
        <fullName evidence="2">Uncharacterized protein</fullName>
    </submittedName>
</protein>
<evidence type="ECO:0000256" key="1">
    <source>
        <dbReference type="SAM" id="MobiDB-lite"/>
    </source>
</evidence>
<evidence type="ECO:0000313" key="2">
    <source>
        <dbReference type="EMBL" id="KAH3832847.1"/>
    </source>
</evidence>
<reference evidence="2" key="1">
    <citation type="journal article" date="2019" name="bioRxiv">
        <title>The Genome of the Zebra Mussel, Dreissena polymorpha: A Resource for Invasive Species Research.</title>
        <authorList>
            <person name="McCartney M.A."/>
            <person name="Auch B."/>
            <person name="Kono T."/>
            <person name="Mallez S."/>
            <person name="Zhang Y."/>
            <person name="Obille A."/>
            <person name="Becker A."/>
            <person name="Abrahante J.E."/>
            <person name="Garbe J."/>
            <person name="Badalamenti J.P."/>
            <person name="Herman A."/>
            <person name="Mangelson H."/>
            <person name="Liachko I."/>
            <person name="Sullivan S."/>
            <person name="Sone E.D."/>
            <person name="Koren S."/>
            <person name="Silverstein K.A.T."/>
            <person name="Beckman K.B."/>
            <person name="Gohl D.M."/>
        </authorList>
    </citation>
    <scope>NUCLEOTIDE SEQUENCE</scope>
    <source>
        <strain evidence="2">Duluth1</strain>
        <tissue evidence="2">Whole animal</tissue>
    </source>
</reference>
<feature type="region of interest" description="Disordered" evidence="1">
    <location>
        <begin position="64"/>
        <end position="110"/>
    </location>
</feature>
<keyword evidence="3" id="KW-1185">Reference proteome</keyword>
<gene>
    <name evidence="2" type="ORF">DPMN_106143</name>
</gene>
<dbReference type="AlphaFoldDB" id="A0A9D4QJK5"/>
<dbReference type="Proteomes" id="UP000828390">
    <property type="component" value="Unassembled WGS sequence"/>
</dbReference>
<reference evidence="2" key="2">
    <citation type="submission" date="2020-11" db="EMBL/GenBank/DDBJ databases">
        <authorList>
            <person name="McCartney M.A."/>
            <person name="Auch B."/>
            <person name="Kono T."/>
            <person name="Mallez S."/>
            <person name="Becker A."/>
            <person name="Gohl D.M."/>
            <person name="Silverstein K.A.T."/>
            <person name="Koren S."/>
            <person name="Bechman K.B."/>
            <person name="Herman A."/>
            <person name="Abrahante J.E."/>
            <person name="Garbe J."/>
        </authorList>
    </citation>
    <scope>NUCLEOTIDE SEQUENCE</scope>
    <source>
        <strain evidence="2">Duluth1</strain>
        <tissue evidence="2">Whole animal</tissue>
    </source>
</reference>
<feature type="compositionally biased region" description="Low complexity" evidence="1">
    <location>
        <begin position="67"/>
        <end position="79"/>
    </location>
</feature>
<accession>A0A9D4QJK5</accession>
<name>A0A9D4QJK5_DREPO</name>
<evidence type="ECO:0000313" key="3">
    <source>
        <dbReference type="Proteomes" id="UP000828390"/>
    </source>
</evidence>
<organism evidence="2 3">
    <name type="scientific">Dreissena polymorpha</name>
    <name type="common">Zebra mussel</name>
    <name type="synonym">Mytilus polymorpha</name>
    <dbReference type="NCBI Taxonomy" id="45954"/>
    <lineage>
        <taxon>Eukaryota</taxon>
        <taxon>Metazoa</taxon>
        <taxon>Spiralia</taxon>
        <taxon>Lophotrochozoa</taxon>
        <taxon>Mollusca</taxon>
        <taxon>Bivalvia</taxon>
        <taxon>Autobranchia</taxon>
        <taxon>Heteroconchia</taxon>
        <taxon>Euheterodonta</taxon>
        <taxon>Imparidentia</taxon>
        <taxon>Neoheterodontei</taxon>
        <taxon>Myida</taxon>
        <taxon>Dreissenoidea</taxon>
        <taxon>Dreissenidae</taxon>
        <taxon>Dreissena</taxon>
    </lineage>
</organism>
<dbReference type="EMBL" id="JAIWYP010000004">
    <property type="protein sequence ID" value="KAH3832847.1"/>
    <property type="molecule type" value="Genomic_DNA"/>
</dbReference>
<comment type="caution">
    <text evidence="2">The sequence shown here is derived from an EMBL/GenBank/DDBJ whole genome shotgun (WGS) entry which is preliminary data.</text>
</comment>